<feature type="region of interest" description="Disordered" evidence="1">
    <location>
        <begin position="170"/>
        <end position="192"/>
    </location>
</feature>
<feature type="compositionally biased region" description="Pro residues" evidence="1">
    <location>
        <begin position="174"/>
        <end position="192"/>
    </location>
</feature>
<sequence length="192" mass="20278">MVRHRRPVNIRDDGLPAVIGPLVTAGGVDVAVVLDVDSGMVLDAWVRGGLDDAEALGAGHADVVRALLAVAGHPMRELVLSEDRHRHHLVRCVTDPFGGRLALAVVVTGSSRIVRRMRRRLRELPDACLTTGPWIPSSGLGGLPPTQGVPVEWEPTLALIDTAVIHRVGTGAPAPAPRRGPAPPSALPPARR</sequence>
<gene>
    <name evidence="2" type="ORF">ACFSJD_41940</name>
</gene>
<reference evidence="3" key="1">
    <citation type="journal article" date="2019" name="Int. J. Syst. Evol. Microbiol.">
        <title>The Global Catalogue of Microorganisms (GCM) 10K type strain sequencing project: providing services to taxonomists for standard genome sequencing and annotation.</title>
        <authorList>
            <consortium name="The Broad Institute Genomics Platform"/>
            <consortium name="The Broad Institute Genome Sequencing Center for Infectious Disease"/>
            <person name="Wu L."/>
            <person name="Ma J."/>
        </authorList>
    </citation>
    <scope>NUCLEOTIDE SEQUENCE [LARGE SCALE GENOMIC DNA]</scope>
    <source>
        <strain evidence="3">CCM 7043</strain>
    </source>
</reference>
<evidence type="ECO:0008006" key="4">
    <source>
        <dbReference type="Google" id="ProtNLM"/>
    </source>
</evidence>
<protein>
    <recommendedName>
        <fullName evidence="4">Roadblock/LC7 domain-containing protein</fullName>
    </recommendedName>
</protein>
<organism evidence="2 3">
    <name type="scientific">Pseudonocardia yunnanensis</name>
    <dbReference type="NCBI Taxonomy" id="58107"/>
    <lineage>
        <taxon>Bacteria</taxon>
        <taxon>Bacillati</taxon>
        <taxon>Actinomycetota</taxon>
        <taxon>Actinomycetes</taxon>
        <taxon>Pseudonocardiales</taxon>
        <taxon>Pseudonocardiaceae</taxon>
        <taxon>Pseudonocardia</taxon>
    </lineage>
</organism>
<dbReference type="Proteomes" id="UP001597114">
    <property type="component" value="Unassembled WGS sequence"/>
</dbReference>
<comment type="caution">
    <text evidence="2">The sequence shown here is derived from an EMBL/GenBank/DDBJ whole genome shotgun (WGS) entry which is preliminary data.</text>
</comment>
<keyword evidence="3" id="KW-1185">Reference proteome</keyword>
<dbReference type="EMBL" id="JBHUCO010000076">
    <property type="protein sequence ID" value="MFD1524108.1"/>
    <property type="molecule type" value="Genomic_DNA"/>
</dbReference>
<evidence type="ECO:0000256" key="1">
    <source>
        <dbReference type="SAM" id="MobiDB-lite"/>
    </source>
</evidence>
<dbReference type="RefSeq" id="WP_344726656.1">
    <property type="nucleotide sequence ID" value="NZ_BAAAUS010000039.1"/>
</dbReference>
<evidence type="ECO:0000313" key="2">
    <source>
        <dbReference type="EMBL" id="MFD1524108.1"/>
    </source>
</evidence>
<evidence type="ECO:0000313" key="3">
    <source>
        <dbReference type="Proteomes" id="UP001597114"/>
    </source>
</evidence>
<accession>A0ABW4F921</accession>
<proteinExistence type="predicted"/>
<name>A0ABW4F921_9PSEU</name>